<reference evidence="1 2" key="1">
    <citation type="journal article" date="2018" name="MBio">
        <title>Comparative Genomics Reveals the Core Gene Toolbox for the Fungus-Insect Symbiosis.</title>
        <authorList>
            <person name="Wang Y."/>
            <person name="Stata M."/>
            <person name="Wang W."/>
            <person name="Stajich J.E."/>
            <person name="White M.M."/>
            <person name="Moncalvo J.M."/>
        </authorList>
    </citation>
    <scope>NUCLEOTIDE SEQUENCE [LARGE SCALE GENOMIC DNA]</scope>
    <source>
        <strain evidence="1 2">SWE-8-4</strain>
    </source>
</reference>
<evidence type="ECO:0000313" key="1">
    <source>
        <dbReference type="EMBL" id="PVU97206.1"/>
    </source>
</evidence>
<gene>
    <name evidence="1" type="ORF">BB561_000687</name>
</gene>
<dbReference type="OrthoDB" id="2505887at2759"/>
<dbReference type="Proteomes" id="UP000245383">
    <property type="component" value="Unassembled WGS sequence"/>
</dbReference>
<comment type="caution">
    <text evidence="1">The sequence shown here is derived from an EMBL/GenBank/DDBJ whole genome shotgun (WGS) entry which is preliminary data.</text>
</comment>
<protein>
    <submittedName>
        <fullName evidence="1">Uncharacterized protein</fullName>
    </submittedName>
</protein>
<evidence type="ECO:0000313" key="2">
    <source>
        <dbReference type="Proteomes" id="UP000245383"/>
    </source>
</evidence>
<organism evidence="1 2">
    <name type="scientific">Smittium simulii</name>
    <dbReference type="NCBI Taxonomy" id="133385"/>
    <lineage>
        <taxon>Eukaryota</taxon>
        <taxon>Fungi</taxon>
        <taxon>Fungi incertae sedis</taxon>
        <taxon>Zoopagomycota</taxon>
        <taxon>Kickxellomycotina</taxon>
        <taxon>Harpellomycetes</taxon>
        <taxon>Harpellales</taxon>
        <taxon>Legeriomycetaceae</taxon>
        <taxon>Smittium</taxon>
    </lineage>
</organism>
<keyword evidence="2" id="KW-1185">Reference proteome</keyword>
<name>A0A2T9YY33_9FUNG</name>
<proteinExistence type="predicted"/>
<dbReference type="EMBL" id="MBFR01000016">
    <property type="protein sequence ID" value="PVU97206.1"/>
    <property type="molecule type" value="Genomic_DNA"/>
</dbReference>
<accession>A0A2T9YY33</accession>
<dbReference type="AlphaFoldDB" id="A0A2T9YY33"/>
<sequence length="649" mass="74675">MLQADSLLRQNICYKTKHLQSLNKVYELNYIDLFTSIKNNKVETYFSWFSDNRKIKGSIRTTKNNVSNVNVKISNLVPGCNRVISVPANTSSGNNSRAQLPKQKISAFGQSIVRQRQINRHSDTVLCLVNIYEVYKQRIASNTCHTSHTKNGLIKLNRLLRYLKDYTKPLTVDIITRYIHYLSDLIKKQPNIPIPKACVIGAILAESSGGSSDDIVFDAFCFLNFTLCCNTSIKNNSINYVSMVAKKPYTRMDAKKEKMALQQSTSRPKKQHITEIIQSTKRMLAIRTLPIFKKTKTVKPQSVIQKSLIKKTNSNAKSTLPKQKVFCRKNILSNNQKTNSFQGNPTDNDFITKTVAFQIKKASSSDFTSKLLKLSSDEIASKTFYSSDEESYSCVKVPGELVLALRNCYHYPARVIARVDQSIYKLHFYDNQIVALPKEQFYTFYDSGFRSCELDPAIMDYIKEQELQKPQIKDSQTYEAEFSNLKCHIEKYFKIVLDSLWSFSDLKIETMLLQKFGILNLNISELFNTFFFGSTIDRIRKQRTFQFKSITYDEFEFVNMLLRRWYKTPPKMWLCAKNKSLQKNQHQVSSQLLSMGKSAITDQFCSYVLSPSLIDLLESPAFPAYFSNSTDKSVNNNYWINQILAAKTI</sequence>